<protein>
    <recommendedName>
        <fullName evidence="3">DUF5666 domain-containing protein</fullName>
    </recommendedName>
</protein>
<organism evidence="1 2">
    <name type="scientific">Actinomadura barringtoniae</name>
    <dbReference type="NCBI Taxonomy" id="1427535"/>
    <lineage>
        <taxon>Bacteria</taxon>
        <taxon>Bacillati</taxon>
        <taxon>Actinomycetota</taxon>
        <taxon>Actinomycetes</taxon>
        <taxon>Streptosporangiales</taxon>
        <taxon>Thermomonosporaceae</taxon>
        <taxon>Actinomadura</taxon>
    </lineage>
</organism>
<gene>
    <name evidence="1" type="ORF">J4573_29145</name>
</gene>
<evidence type="ECO:0000313" key="1">
    <source>
        <dbReference type="EMBL" id="MBO2451191.1"/>
    </source>
</evidence>
<dbReference type="Proteomes" id="UP000669179">
    <property type="component" value="Unassembled WGS sequence"/>
</dbReference>
<reference evidence="1" key="1">
    <citation type="submission" date="2021-03" db="EMBL/GenBank/DDBJ databases">
        <authorList>
            <person name="Kanchanasin P."/>
            <person name="Saeng-In P."/>
            <person name="Phongsopitanun W."/>
            <person name="Yuki M."/>
            <person name="Kudo T."/>
            <person name="Ohkuma M."/>
            <person name="Tanasupawat S."/>
        </authorList>
    </citation>
    <scope>NUCLEOTIDE SEQUENCE</scope>
    <source>
        <strain evidence="1">GKU 128</strain>
    </source>
</reference>
<evidence type="ECO:0000313" key="2">
    <source>
        <dbReference type="Proteomes" id="UP000669179"/>
    </source>
</evidence>
<comment type="caution">
    <text evidence="1">The sequence shown here is derived from an EMBL/GenBank/DDBJ whole genome shotgun (WGS) entry which is preliminary data.</text>
</comment>
<name>A0A939T3I0_9ACTN</name>
<dbReference type="RefSeq" id="WP_208259079.1">
    <property type="nucleotide sequence ID" value="NZ_JAGEOJ010000012.1"/>
</dbReference>
<proteinExistence type="predicted"/>
<dbReference type="EMBL" id="JAGEOJ010000012">
    <property type="protein sequence ID" value="MBO2451191.1"/>
    <property type="molecule type" value="Genomic_DNA"/>
</dbReference>
<keyword evidence="2" id="KW-1185">Reference proteome</keyword>
<evidence type="ECO:0008006" key="3">
    <source>
        <dbReference type="Google" id="ProtNLM"/>
    </source>
</evidence>
<dbReference type="AlphaFoldDB" id="A0A939T3I0"/>
<sequence>MANGFGSFLHGECVTAKEGGGTQTNVFQRGTVTEVTSNSVTVRSSDGFTQHYTANSDLLVNGDKKGPSAISKNKEIVIIALKEGSTFTAQRTFETDH</sequence>
<accession>A0A939T3I0</accession>